<dbReference type="PANTHER" id="PTHR46018:SF2">
    <property type="entry name" value="ZINC PHOSPHODIESTERASE ELAC PROTEIN 1"/>
    <property type="match status" value="1"/>
</dbReference>
<feature type="binding site" evidence="11">
    <location>
        <position position="212"/>
    </location>
    <ligand>
        <name>Zn(2+)</name>
        <dbReference type="ChEBI" id="CHEBI:29105"/>
        <label>1</label>
        <note>catalytic</note>
    </ligand>
</feature>
<reference evidence="13 14" key="1">
    <citation type="submission" date="2024-09" db="EMBL/GenBank/DDBJ databases">
        <authorList>
            <person name="Sun Q."/>
            <person name="Mori K."/>
        </authorList>
    </citation>
    <scope>NUCLEOTIDE SEQUENCE [LARGE SCALE GENOMIC DNA]</scope>
    <source>
        <strain evidence="13 14">CCM 7759</strain>
    </source>
</reference>
<keyword evidence="14" id="KW-1185">Reference proteome</keyword>
<dbReference type="NCBIfam" id="NF000801">
    <property type="entry name" value="PRK00055.1-3"/>
    <property type="match status" value="1"/>
</dbReference>
<evidence type="ECO:0000256" key="9">
    <source>
        <dbReference type="ARBA" id="ARBA00034301"/>
    </source>
</evidence>
<comment type="function">
    <text evidence="11">Zinc phosphodiesterase, which displays some tRNA 3'-processing endonuclease activity. Probably involved in tRNA maturation, by removing a 3'-trailer from precursor tRNA.</text>
</comment>
<dbReference type="NCBIfam" id="TIGR02651">
    <property type="entry name" value="RNase_Z"/>
    <property type="match status" value="1"/>
</dbReference>
<evidence type="ECO:0000313" key="14">
    <source>
        <dbReference type="Proteomes" id="UP001589776"/>
    </source>
</evidence>
<comment type="subunit">
    <text evidence="1 11">Homodimer.</text>
</comment>
<accession>A0ABV6DPX4</accession>
<dbReference type="PANTHER" id="PTHR46018">
    <property type="entry name" value="ZINC PHOSPHODIESTERASE ELAC PROTEIN 1"/>
    <property type="match status" value="1"/>
</dbReference>
<dbReference type="Pfam" id="PF23023">
    <property type="entry name" value="Anti-Pycsar_Apyc1"/>
    <property type="match status" value="1"/>
</dbReference>
<comment type="catalytic activity">
    <reaction evidence="8">
        <text>3',5'-cyclic CMP + H2O = CMP + H(+)</text>
        <dbReference type="Rhea" id="RHEA:72675"/>
        <dbReference type="ChEBI" id="CHEBI:15377"/>
        <dbReference type="ChEBI" id="CHEBI:15378"/>
        <dbReference type="ChEBI" id="CHEBI:58003"/>
        <dbReference type="ChEBI" id="CHEBI:60377"/>
    </reaction>
    <physiologicalReaction direction="left-to-right" evidence="8">
        <dbReference type="Rhea" id="RHEA:72676"/>
    </physiologicalReaction>
</comment>
<proteinExistence type="inferred from homology"/>
<feature type="binding site" evidence="11">
    <location>
        <position position="67"/>
    </location>
    <ligand>
        <name>Zn(2+)</name>
        <dbReference type="ChEBI" id="CHEBI:29105"/>
        <label>2</label>
        <note>catalytic</note>
    </ligand>
</feature>
<keyword evidence="2 11" id="KW-0819">tRNA processing</keyword>
<sequence length="313" mass="34283">MELYFLGTGAGMPSKRRNVTSIVLNLLAERGTCWMFDCGEGTQHQALKSPVKIGKLEKLFITHLHGDHIYGLPGALTSRSYQGGDTPLSMYGPKGLRAFVETSLLVSDAHLAYPLEIVELEEEGLVWEDDAFRVTAMRLEHRVECWGYRIEEKDMPGKLLTDKLRELGLPSGPLYGRLKSGQDVTLPDGTVVRSADVIGPPIAGRTVVILGDTRYCDGARELARGADVLVHEATFAQNRQELALAYDHSTSVDAARVAGEAGAGTLILTHISSRYQEEEADVLLHEAQELHADTHLAHDHFSYTIARKPAGAL</sequence>
<evidence type="ECO:0000256" key="1">
    <source>
        <dbReference type="ARBA" id="ARBA00011738"/>
    </source>
</evidence>
<dbReference type="GO" id="GO:0042781">
    <property type="term" value="F:3'-tRNA processing endoribonuclease activity"/>
    <property type="evidence" value="ECO:0007669"/>
    <property type="project" value="UniProtKB-EC"/>
</dbReference>
<feature type="binding site" evidence="11">
    <location>
        <position position="141"/>
    </location>
    <ligand>
        <name>Zn(2+)</name>
        <dbReference type="ChEBI" id="CHEBI:29105"/>
        <label>1</label>
        <note>catalytic</note>
    </ligand>
</feature>
<dbReference type="RefSeq" id="WP_377472431.1">
    <property type="nucleotide sequence ID" value="NZ_JBHLWN010000077.1"/>
</dbReference>
<evidence type="ECO:0000259" key="12">
    <source>
        <dbReference type="Pfam" id="PF12706"/>
    </source>
</evidence>
<comment type="catalytic activity">
    <reaction evidence="10">
        <text>3',5'-cyclic UMP + H2O = UMP + H(+)</text>
        <dbReference type="Rhea" id="RHEA:70575"/>
        <dbReference type="ChEBI" id="CHEBI:15377"/>
        <dbReference type="ChEBI" id="CHEBI:15378"/>
        <dbReference type="ChEBI" id="CHEBI:57865"/>
        <dbReference type="ChEBI" id="CHEBI:184387"/>
    </reaction>
    <physiologicalReaction direction="left-to-right" evidence="10">
        <dbReference type="Rhea" id="RHEA:70576"/>
    </physiologicalReaction>
</comment>
<comment type="function">
    <text evidence="9">Counteracts the endogenous Pycsar antiviral defense system. Phosphodiesterase that enables metal-dependent hydrolysis of host cyclic nucleotide Pycsar defense signals such as cCMP and cUMP.</text>
</comment>
<evidence type="ECO:0000256" key="6">
    <source>
        <dbReference type="ARBA" id="ARBA00022801"/>
    </source>
</evidence>
<dbReference type="Pfam" id="PF12706">
    <property type="entry name" value="Lactamase_B_2"/>
    <property type="match status" value="1"/>
</dbReference>
<comment type="caution">
    <text evidence="13">The sequence shown here is derived from an EMBL/GenBank/DDBJ whole genome shotgun (WGS) entry which is preliminary data.</text>
</comment>
<protein>
    <recommendedName>
        <fullName evidence="11">Ribonuclease Z</fullName>
        <shortName evidence="11">RNase Z</shortName>
        <ecNumber evidence="11">3.1.26.11</ecNumber>
    </recommendedName>
    <alternativeName>
        <fullName evidence="11">tRNA 3 endonuclease</fullName>
    </alternativeName>
    <alternativeName>
        <fullName evidence="11">tRNase Z</fullName>
    </alternativeName>
</protein>
<dbReference type="SUPFAM" id="SSF56281">
    <property type="entry name" value="Metallo-hydrolase/oxidoreductase"/>
    <property type="match status" value="1"/>
</dbReference>
<evidence type="ECO:0000256" key="3">
    <source>
        <dbReference type="ARBA" id="ARBA00022722"/>
    </source>
</evidence>
<organism evidence="13 14">
    <name type="scientific">Paenibacillus chartarius</name>
    <dbReference type="NCBI Taxonomy" id="747481"/>
    <lineage>
        <taxon>Bacteria</taxon>
        <taxon>Bacillati</taxon>
        <taxon>Bacillota</taxon>
        <taxon>Bacilli</taxon>
        <taxon>Bacillales</taxon>
        <taxon>Paenibacillaceae</taxon>
        <taxon>Paenibacillus</taxon>
    </lineage>
</organism>
<dbReference type="EMBL" id="JBHLWN010000077">
    <property type="protein sequence ID" value="MFC0214703.1"/>
    <property type="molecule type" value="Genomic_DNA"/>
</dbReference>
<keyword evidence="3 11" id="KW-0540">Nuclease</keyword>
<feature type="binding site" evidence="11">
    <location>
        <position position="270"/>
    </location>
    <ligand>
        <name>Zn(2+)</name>
        <dbReference type="ChEBI" id="CHEBI:29105"/>
        <label>2</label>
        <note>catalytic</note>
    </ligand>
</feature>
<feature type="binding site" evidence="11">
    <location>
        <position position="63"/>
    </location>
    <ligand>
        <name>Zn(2+)</name>
        <dbReference type="ChEBI" id="CHEBI:29105"/>
        <label>1</label>
        <note>catalytic</note>
    </ligand>
</feature>
<dbReference type="HAMAP" id="MF_01818">
    <property type="entry name" value="RNase_Z_BN"/>
    <property type="match status" value="1"/>
</dbReference>
<dbReference type="InterPro" id="IPR001279">
    <property type="entry name" value="Metallo-B-lactamas"/>
</dbReference>
<dbReference type="CDD" id="cd07717">
    <property type="entry name" value="RNaseZ_ZiPD-like_MBL-fold"/>
    <property type="match status" value="1"/>
</dbReference>
<evidence type="ECO:0000256" key="8">
    <source>
        <dbReference type="ARBA" id="ARBA00034221"/>
    </source>
</evidence>
<evidence type="ECO:0000256" key="11">
    <source>
        <dbReference type="HAMAP-Rule" id="MF_01818"/>
    </source>
</evidence>
<evidence type="ECO:0000256" key="5">
    <source>
        <dbReference type="ARBA" id="ARBA00022759"/>
    </source>
</evidence>
<dbReference type="InterPro" id="IPR036866">
    <property type="entry name" value="RibonucZ/Hydroxyglut_hydro"/>
</dbReference>
<evidence type="ECO:0000256" key="10">
    <source>
        <dbReference type="ARBA" id="ARBA00048505"/>
    </source>
</evidence>
<name>A0ABV6DPX4_9BACL</name>
<evidence type="ECO:0000256" key="4">
    <source>
        <dbReference type="ARBA" id="ARBA00022723"/>
    </source>
</evidence>
<comment type="similarity">
    <text evidence="11">Belongs to the RNase Z family.</text>
</comment>
<dbReference type="EC" id="3.1.26.11" evidence="11"/>
<comment type="catalytic activity">
    <reaction evidence="11">
        <text>Endonucleolytic cleavage of RNA, removing extra 3' nucleotides from tRNA precursor, generating 3' termini of tRNAs. A 3'-hydroxy group is left at the tRNA terminus and a 5'-phosphoryl group is left at the trailer molecule.</text>
        <dbReference type="EC" id="3.1.26.11"/>
    </reaction>
</comment>
<dbReference type="Proteomes" id="UP001589776">
    <property type="component" value="Unassembled WGS sequence"/>
</dbReference>
<evidence type="ECO:0000313" key="13">
    <source>
        <dbReference type="EMBL" id="MFC0214703.1"/>
    </source>
</evidence>
<keyword evidence="4 11" id="KW-0479">Metal-binding</keyword>
<feature type="domain" description="Metallo-beta-lactamase" evidence="12">
    <location>
        <begin position="197"/>
        <end position="271"/>
    </location>
</feature>
<feature type="binding site" evidence="11">
    <location>
        <position position="65"/>
    </location>
    <ligand>
        <name>Zn(2+)</name>
        <dbReference type="ChEBI" id="CHEBI:29105"/>
        <label>1</label>
        <note>catalytic</note>
    </ligand>
</feature>
<feature type="binding site" evidence="11">
    <location>
        <position position="68"/>
    </location>
    <ligand>
        <name>Zn(2+)</name>
        <dbReference type="ChEBI" id="CHEBI:29105"/>
        <label>2</label>
        <note>catalytic</note>
    </ligand>
</feature>
<evidence type="ECO:0000256" key="7">
    <source>
        <dbReference type="ARBA" id="ARBA00022833"/>
    </source>
</evidence>
<keyword evidence="6 11" id="KW-0378">Hydrolase</keyword>
<evidence type="ECO:0000256" key="2">
    <source>
        <dbReference type="ARBA" id="ARBA00022694"/>
    </source>
</evidence>
<dbReference type="Gene3D" id="3.60.15.10">
    <property type="entry name" value="Ribonuclease Z/Hydroxyacylglutathione hydrolase-like"/>
    <property type="match status" value="1"/>
</dbReference>
<keyword evidence="7 11" id="KW-0862">Zinc</keyword>
<gene>
    <name evidence="11 13" type="primary">rnz</name>
    <name evidence="13" type="ORF">ACFFK0_20050</name>
</gene>
<dbReference type="InterPro" id="IPR013471">
    <property type="entry name" value="RNase_Z/BN"/>
</dbReference>
<feature type="binding site" evidence="11">
    <location>
        <position position="212"/>
    </location>
    <ligand>
        <name>Zn(2+)</name>
        <dbReference type="ChEBI" id="CHEBI:29105"/>
        <label>2</label>
        <note>catalytic</note>
    </ligand>
</feature>
<keyword evidence="5 11" id="KW-0255">Endonuclease</keyword>
<feature type="active site" description="Proton acceptor" evidence="11">
    <location>
        <position position="67"/>
    </location>
</feature>
<comment type="cofactor">
    <cofactor evidence="11">
        <name>Zn(2+)</name>
        <dbReference type="ChEBI" id="CHEBI:29105"/>
    </cofactor>
    <text evidence="11">Binds 2 Zn(2+) ions.</text>
</comment>